<feature type="domain" description="Fatty acid desaturase" evidence="1">
    <location>
        <begin position="91"/>
        <end position="366"/>
    </location>
</feature>
<dbReference type="EMBL" id="JACAZF010000002">
    <property type="protein sequence ID" value="KAF7312375.1"/>
    <property type="molecule type" value="Genomic_DNA"/>
</dbReference>
<comment type="caution">
    <text evidence="2">The sequence shown here is derived from an EMBL/GenBank/DDBJ whole genome shotgun (WGS) entry which is preliminary data.</text>
</comment>
<organism evidence="2 3">
    <name type="scientific">Mycena indigotica</name>
    <dbReference type="NCBI Taxonomy" id="2126181"/>
    <lineage>
        <taxon>Eukaryota</taxon>
        <taxon>Fungi</taxon>
        <taxon>Dikarya</taxon>
        <taxon>Basidiomycota</taxon>
        <taxon>Agaricomycotina</taxon>
        <taxon>Agaricomycetes</taxon>
        <taxon>Agaricomycetidae</taxon>
        <taxon>Agaricales</taxon>
        <taxon>Marasmiineae</taxon>
        <taxon>Mycenaceae</taxon>
        <taxon>Mycena</taxon>
    </lineage>
</organism>
<dbReference type="OrthoDB" id="1461976at2759"/>
<dbReference type="RefSeq" id="XP_037224483.1">
    <property type="nucleotide sequence ID" value="XM_037359388.1"/>
</dbReference>
<dbReference type="Pfam" id="PF00487">
    <property type="entry name" value="FA_desaturase"/>
    <property type="match status" value="1"/>
</dbReference>
<dbReference type="GeneID" id="59341904"/>
<dbReference type="AlphaFoldDB" id="A0A8H6T7K6"/>
<dbReference type="InterPro" id="IPR012171">
    <property type="entry name" value="Fatty_acid_desaturase"/>
</dbReference>
<sequence>MFSYFADSPEYLKRKETPFSPSNITIAELRAALPKDVFRRSTAAGLYYYARDILSIYIAYRLGAAIDPFSDRMIASWGLEGVYAFALRWSLWATYWHWQGVIWGGFWQLAHEAGHGTLSDYSFVNSFIGFPAHSFLLTPYFAWRASHRLHHKKANCIEDDENWCPETRKDLGLPPPEKAKAVDYADILEETPIYTLYRMFCTQVFGLHIYFFNNTSGQPTRPAGTSHFLPSSPLFKPEERNAILLSDLGIIIMLGALTKFTMAFGFAALVKLYVIPWILCNHWVVAVTHLHHSDPTIPMFRRKEWNYVRGALSTVDRPVLGWAGKFFLKNVSHNHVTHHLFSTIPFYNQPKATEAIKPLIKEHYNTDSTNTLRALYRTFAECRFIEDEGDIIFYRNKRGETARALKTEKVE</sequence>
<dbReference type="InterPro" id="IPR005804">
    <property type="entry name" value="FA_desaturase_dom"/>
</dbReference>
<reference evidence="2" key="1">
    <citation type="submission" date="2020-05" db="EMBL/GenBank/DDBJ databases">
        <title>Mycena genomes resolve the evolution of fungal bioluminescence.</title>
        <authorList>
            <person name="Tsai I.J."/>
        </authorList>
    </citation>
    <scope>NUCLEOTIDE SEQUENCE</scope>
    <source>
        <strain evidence="2">171206Taipei</strain>
    </source>
</reference>
<dbReference type="Proteomes" id="UP000636479">
    <property type="component" value="Unassembled WGS sequence"/>
</dbReference>
<dbReference type="PANTHER" id="PTHR32100">
    <property type="entry name" value="OMEGA-6 FATTY ACID DESATURASE, CHLOROPLASTIC"/>
    <property type="match status" value="1"/>
</dbReference>
<dbReference type="GO" id="GO:0006629">
    <property type="term" value="P:lipid metabolic process"/>
    <property type="evidence" value="ECO:0007669"/>
    <property type="project" value="InterPro"/>
</dbReference>
<protein>
    <submittedName>
        <fullName evidence="2">Delta-12 fatty acid desaturase protein</fullName>
    </submittedName>
</protein>
<accession>A0A8H6T7K6</accession>
<evidence type="ECO:0000313" key="3">
    <source>
        <dbReference type="Proteomes" id="UP000636479"/>
    </source>
</evidence>
<evidence type="ECO:0000259" key="1">
    <source>
        <dbReference type="Pfam" id="PF00487"/>
    </source>
</evidence>
<evidence type="ECO:0000313" key="2">
    <source>
        <dbReference type="EMBL" id="KAF7312375.1"/>
    </source>
</evidence>
<name>A0A8H6T7K6_9AGAR</name>
<keyword evidence="3" id="KW-1185">Reference proteome</keyword>
<gene>
    <name evidence="2" type="ORF">MIND_00250800</name>
</gene>
<dbReference type="GO" id="GO:0016491">
    <property type="term" value="F:oxidoreductase activity"/>
    <property type="evidence" value="ECO:0007669"/>
    <property type="project" value="InterPro"/>
</dbReference>
<proteinExistence type="predicted"/>